<dbReference type="Pfam" id="PF01553">
    <property type="entry name" value="Acyltransferase"/>
    <property type="match status" value="1"/>
</dbReference>
<evidence type="ECO:0000256" key="1">
    <source>
        <dbReference type="SAM" id="Phobius"/>
    </source>
</evidence>
<reference evidence="3 4" key="1">
    <citation type="submission" date="2016-10" db="EMBL/GenBank/DDBJ databases">
        <authorList>
            <person name="de Groot N.N."/>
        </authorList>
    </citation>
    <scope>NUCLEOTIDE SEQUENCE [LARGE SCALE GENOMIC DNA]</scope>
    <source>
        <strain evidence="3 4">MP1X4</strain>
    </source>
</reference>
<keyword evidence="3" id="KW-0012">Acyltransferase</keyword>
<dbReference type="SUPFAM" id="SSF69593">
    <property type="entry name" value="Glycerol-3-phosphate (1)-acyltransferase"/>
    <property type="match status" value="1"/>
</dbReference>
<dbReference type="SMART" id="SM00563">
    <property type="entry name" value="PlsC"/>
    <property type="match status" value="1"/>
</dbReference>
<keyword evidence="4" id="KW-1185">Reference proteome</keyword>
<proteinExistence type="predicted"/>
<dbReference type="STRING" id="652787.SAMN05216490_0795"/>
<keyword evidence="1" id="KW-0812">Transmembrane</keyword>
<keyword evidence="3" id="KW-0808">Transferase</keyword>
<dbReference type="GO" id="GO:0016746">
    <property type="term" value="F:acyltransferase activity"/>
    <property type="evidence" value="ECO:0007669"/>
    <property type="project" value="UniProtKB-KW"/>
</dbReference>
<sequence length="220" mass="25922">MIIKSKPLSPFFIKCFGFIIGLVFKRRSNKLIVKTVDLKPNHSYILMCNHFSFWDGFWAFYMCYKYFNKPGGVKRIYAMSLKKQMLKNKWLQYIGSFSVEPGKRSIQESFDYAAEILSQPGNLLLFYPQGKLESMHVRNIKFDEGLYEIVTRIKGDCQLIWCSNVVEYFESLRPTLHATMLDCGTNHDFNFDELKQKVNKHHIKCIESNIRYTDEGITYK</sequence>
<dbReference type="AlphaFoldDB" id="A0A1H1QKE9"/>
<dbReference type="EMBL" id="LT629740">
    <property type="protein sequence ID" value="SDS23952.1"/>
    <property type="molecule type" value="Genomic_DNA"/>
</dbReference>
<feature type="domain" description="Phospholipid/glycerol acyltransferase" evidence="2">
    <location>
        <begin position="44"/>
        <end position="165"/>
    </location>
</feature>
<dbReference type="RefSeq" id="WP_091369547.1">
    <property type="nucleotide sequence ID" value="NZ_LT629740.1"/>
</dbReference>
<keyword evidence="1" id="KW-0472">Membrane</keyword>
<feature type="transmembrane region" description="Helical" evidence="1">
    <location>
        <begin position="7"/>
        <end position="24"/>
    </location>
</feature>
<dbReference type="InterPro" id="IPR002123">
    <property type="entry name" value="Plipid/glycerol_acylTrfase"/>
</dbReference>
<protein>
    <submittedName>
        <fullName evidence="3">Acyltransferase</fullName>
    </submittedName>
</protein>
<keyword evidence="1" id="KW-1133">Transmembrane helix</keyword>
<gene>
    <name evidence="3" type="ORF">SAMN05216490_0795</name>
</gene>
<dbReference type="Proteomes" id="UP000199679">
    <property type="component" value="Chromosome I"/>
</dbReference>
<evidence type="ECO:0000259" key="2">
    <source>
        <dbReference type="SMART" id="SM00563"/>
    </source>
</evidence>
<evidence type="ECO:0000313" key="3">
    <source>
        <dbReference type="EMBL" id="SDS23952.1"/>
    </source>
</evidence>
<evidence type="ECO:0000313" key="4">
    <source>
        <dbReference type="Proteomes" id="UP000199679"/>
    </source>
</evidence>
<accession>A0A1H1QKE9</accession>
<dbReference type="OrthoDB" id="152799at2"/>
<organism evidence="3 4">
    <name type="scientific">Mucilaginibacter mallensis</name>
    <dbReference type="NCBI Taxonomy" id="652787"/>
    <lineage>
        <taxon>Bacteria</taxon>
        <taxon>Pseudomonadati</taxon>
        <taxon>Bacteroidota</taxon>
        <taxon>Sphingobacteriia</taxon>
        <taxon>Sphingobacteriales</taxon>
        <taxon>Sphingobacteriaceae</taxon>
        <taxon>Mucilaginibacter</taxon>
    </lineage>
</organism>
<name>A0A1H1QKE9_MUCMA</name>